<comment type="subcellular location">
    <subcellularLocation>
        <location evidence="6">Cytoplasm</location>
    </subcellularLocation>
</comment>
<evidence type="ECO:0000256" key="4">
    <source>
        <dbReference type="ARBA" id="ARBA00023125"/>
    </source>
</evidence>
<dbReference type="HAMAP" id="MF_00693">
    <property type="entry name" value="Transcrip_reg_TACO1"/>
    <property type="match status" value="1"/>
</dbReference>
<evidence type="ECO:0000313" key="10">
    <source>
        <dbReference type="Proteomes" id="UP000187417"/>
    </source>
</evidence>
<gene>
    <name evidence="9" type="ORF">BHV66_06630</name>
</gene>
<dbReference type="InterPro" id="IPR017856">
    <property type="entry name" value="Integrase-like_N"/>
</dbReference>
<dbReference type="NCBIfam" id="NF009044">
    <property type="entry name" value="PRK12378.1"/>
    <property type="match status" value="1"/>
</dbReference>
<dbReference type="Gene3D" id="1.10.10.200">
    <property type="match status" value="1"/>
</dbReference>
<dbReference type="GO" id="GO:0005829">
    <property type="term" value="C:cytosol"/>
    <property type="evidence" value="ECO:0007669"/>
    <property type="project" value="TreeGrafter"/>
</dbReference>
<dbReference type="Gene3D" id="3.30.70.980">
    <property type="match status" value="2"/>
</dbReference>
<feature type="domain" description="TACO1/YebC-like second and third" evidence="7">
    <location>
        <begin position="79"/>
        <end position="235"/>
    </location>
</feature>
<dbReference type="PANTHER" id="PTHR12532">
    <property type="entry name" value="TRANSLATIONAL ACTIVATOR OF CYTOCHROME C OXIDASE 1"/>
    <property type="match status" value="1"/>
</dbReference>
<evidence type="ECO:0000256" key="6">
    <source>
        <dbReference type="HAMAP-Rule" id="MF_00693"/>
    </source>
</evidence>
<dbReference type="SUPFAM" id="SSF75625">
    <property type="entry name" value="YebC-like"/>
    <property type="match status" value="1"/>
</dbReference>
<dbReference type="Pfam" id="PF20772">
    <property type="entry name" value="TACO1_YebC_N"/>
    <property type="match status" value="1"/>
</dbReference>
<dbReference type="InterPro" id="IPR002876">
    <property type="entry name" value="Transcrip_reg_TACO1-like"/>
</dbReference>
<evidence type="ECO:0000313" key="9">
    <source>
        <dbReference type="EMBL" id="OKY94115.1"/>
    </source>
</evidence>
<evidence type="ECO:0000256" key="2">
    <source>
        <dbReference type="ARBA" id="ARBA00022490"/>
    </source>
</evidence>
<evidence type="ECO:0000256" key="5">
    <source>
        <dbReference type="ARBA" id="ARBA00023163"/>
    </source>
</evidence>
<dbReference type="GO" id="GO:0003677">
    <property type="term" value="F:DNA binding"/>
    <property type="evidence" value="ECO:0007669"/>
    <property type="project" value="UniProtKB-UniRule"/>
</dbReference>
<keyword evidence="5 6" id="KW-0804">Transcription</keyword>
<dbReference type="Proteomes" id="UP000187417">
    <property type="component" value="Unassembled WGS sequence"/>
</dbReference>
<proteinExistence type="inferred from homology"/>
<dbReference type="RefSeq" id="WP_004329417.1">
    <property type="nucleotide sequence ID" value="NZ_BAAFKT010000005.1"/>
</dbReference>
<keyword evidence="4 6" id="KW-0238">DNA-binding</keyword>
<evidence type="ECO:0000259" key="8">
    <source>
        <dbReference type="Pfam" id="PF20772"/>
    </source>
</evidence>
<dbReference type="STRING" id="28117.BHV66_06630"/>
<dbReference type="InterPro" id="IPR048300">
    <property type="entry name" value="TACO1_YebC-like_2nd/3rd_dom"/>
</dbReference>
<dbReference type="Pfam" id="PF01709">
    <property type="entry name" value="Transcrip_reg"/>
    <property type="match status" value="1"/>
</dbReference>
<dbReference type="AlphaFoldDB" id="A0A1Q6F5E9"/>
<dbReference type="FunFam" id="1.10.10.200:FF:000004">
    <property type="entry name" value="Probable transcriptional regulatory protein BSBG_02618"/>
    <property type="match status" value="1"/>
</dbReference>
<dbReference type="NCBIfam" id="TIGR01033">
    <property type="entry name" value="YebC/PmpR family DNA-binding transcriptional regulator"/>
    <property type="match status" value="1"/>
</dbReference>
<evidence type="ECO:0000259" key="7">
    <source>
        <dbReference type="Pfam" id="PF01709"/>
    </source>
</evidence>
<dbReference type="InterPro" id="IPR049083">
    <property type="entry name" value="TACO1_YebC_N"/>
</dbReference>
<comment type="caution">
    <text evidence="9">The sequence shown here is derived from an EMBL/GenBank/DDBJ whole genome shotgun (WGS) entry which is preliminary data.</text>
</comment>
<keyword evidence="3 6" id="KW-0805">Transcription regulation</keyword>
<keyword evidence="2 6" id="KW-0963">Cytoplasm</keyword>
<feature type="domain" description="TACO1/YebC-like N-terminal" evidence="8">
    <location>
        <begin position="4"/>
        <end position="73"/>
    </location>
</feature>
<dbReference type="PANTHER" id="PTHR12532:SF6">
    <property type="entry name" value="TRANSCRIPTIONAL REGULATORY PROTEIN YEBC-RELATED"/>
    <property type="match status" value="1"/>
</dbReference>
<sequence>MGRAFEYRKARKLKRWGHMARVFTKIGKEIEIAVKSAGPDPSANTRLRILIQNAKAENMPKENIERAIKRATEKDSADYKEVIYEGYGPHGIAVMVETATDNTNRTVANVRMHFSRCGGTLGNSGSVAFLFEHKCVFKFHVPAGTDFEELELSMIDLGVDEFAPEDETTVTVEAPYESFGAIQKWLDDQNYEIVSGESIRIATDTKELHGEEREAVEKLIERLEEDDDVVNVYTAMKDEAEEE</sequence>
<dbReference type="InterPro" id="IPR029072">
    <property type="entry name" value="YebC-like"/>
</dbReference>
<name>A0A1Q6F5E9_9BACT</name>
<dbReference type="GeneID" id="73803605"/>
<dbReference type="InterPro" id="IPR026564">
    <property type="entry name" value="Transcrip_reg_TACO1-like_dom3"/>
</dbReference>
<organism evidence="9 10">
    <name type="scientific">Alistipes putredinis</name>
    <dbReference type="NCBI Taxonomy" id="28117"/>
    <lineage>
        <taxon>Bacteria</taxon>
        <taxon>Pseudomonadati</taxon>
        <taxon>Bacteroidota</taxon>
        <taxon>Bacteroidia</taxon>
        <taxon>Bacteroidales</taxon>
        <taxon>Rikenellaceae</taxon>
        <taxon>Alistipes</taxon>
    </lineage>
</organism>
<comment type="similarity">
    <text evidence="1 6">Belongs to the TACO1 family.</text>
</comment>
<dbReference type="EMBL" id="MNQH01000030">
    <property type="protein sequence ID" value="OKY94115.1"/>
    <property type="molecule type" value="Genomic_DNA"/>
</dbReference>
<reference evidence="9 10" key="1">
    <citation type="journal article" date="2016" name="Nat. Biotechnol.">
        <title>Measurement of bacterial replication rates in microbial communities.</title>
        <authorList>
            <person name="Brown C.T."/>
            <person name="Olm M.R."/>
            <person name="Thomas B.C."/>
            <person name="Banfield J.F."/>
        </authorList>
    </citation>
    <scope>NUCLEOTIDE SEQUENCE [LARGE SCALE GENOMIC DNA]</scope>
    <source>
        <strain evidence="9">CAG:67_53_122</strain>
    </source>
</reference>
<protein>
    <recommendedName>
        <fullName evidence="6">Probable transcriptional regulatory protein BHV66_06630</fullName>
    </recommendedName>
</protein>
<evidence type="ECO:0000256" key="3">
    <source>
        <dbReference type="ARBA" id="ARBA00023015"/>
    </source>
</evidence>
<dbReference type="GO" id="GO:0006355">
    <property type="term" value="P:regulation of DNA-templated transcription"/>
    <property type="evidence" value="ECO:0007669"/>
    <property type="project" value="UniProtKB-UniRule"/>
</dbReference>
<accession>A0A1Q6F5E9</accession>
<evidence type="ECO:0000256" key="1">
    <source>
        <dbReference type="ARBA" id="ARBA00008724"/>
    </source>
</evidence>